<dbReference type="EMBL" id="VATY01000003">
    <property type="protein sequence ID" value="TMM56243.1"/>
    <property type="molecule type" value="Genomic_DNA"/>
</dbReference>
<proteinExistence type="predicted"/>
<evidence type="ECO:0000259" key="2">
    <source>
        <dbReference type="Pfam" id="PF01882"/>
    </source>
</evidence>
<feature type="domain" description="DUF58" evidence="2">
    <location>
        <begin position="219"/>
        <end position="384"/>
    </location>
</feature>
<gene>
    <name evidence="3" type="ORF">FEE95_16630</name>
</gene>
<feature type="transmembrane region" description="Helical" evidence="1">
    <location>
        <begin position="27"/>
        <end position="45"/>
    </location>
</feature>
<evidence type="ECO:0000313" key="4">
    <source>
        <dbReference type="Proteomes" id="UP000310314"/>
    </source>
</evidence>
<evidence type="ECO:0000313" key="3">
    <source>
        <dbReference type="EMBL" id="TMM56243.1"/>
    </source>
</evidence>
<dbReference type="OrthoDB" id="845740at2"/>
<organism evidence="3 4">
    <name type="scientific">Maribacter algarum</name>
    <name type="common">ex Zhang et al. 2020</name>
    <dbReference type="NCBI Taxonomy" id="2578118"/>
    <lineage>
        <taxon>Bacteria</taxon>
        <taxon>Pseudomonadati</taxon>
        <taxon>Bacteroidota</taxon>
        <taxon>Flavobacteriia</taxon>
        <taxon>Flavobacteriales</taxon>
        <taxon>Flavobacteriaceae</taxon>
        <taxon>Maribacter</taxon>
    </lineage>
</organism>
<dbReference type="Proteomes" id="UP000310314">
    <property type="component" value="Unassembled WGS sequence"/>
</dbReference>
<comment type="caution">
    <text evidence="3">The sequence shown here is derived from an EMBL/GenBank/DDBJ whole genome shotgun (WGS) entry which is preliminary data.</text>
</comment>
<accession>A0A5S3PP96</accession>
<dbReference type="PANTHER" id="PTHR33608:SF3">
    <property type="entry name" value="SLR2013 PROTEIN"/>
    <property type="match status" value="1"/>
</dbReference>
<evidence type="ECO:0000256" key="1">
    <source>
        <dbReference type="SAM" id="Phobius"/>
    </source>
</evidence>
<dbReference type="PANTHER" id="PTHR33608">
    <property type="entry name" value="BLL2464 PROTEIN"/>
    <property type="match status" value="1"/>
</dbReference>
<sequence>MAETKTSEASKTLPIVRFFKELFLNNRFFYVMSGIIVLFILSFIYPALLEFAKLSCLIFLVVVIVDSLILFGTKKGIKANRILPEKFSNGDRNKVAIEITNGFSLKMSCLIIDELPFQFQQRDFNLNRDIPANSKESIYYEVVPKERGEYKFGELHLFVSSRIGFVMRKFSFDASQMVKTYPSFLQLKKYDLISLNQFNLQFGIKKIRRIGNSFEFEQIKDYVQGDNIKDINWKATAKRNQLMVNQFQDEKSQQVYSVIDKGRVMKMPFEGLSLLDYAINSALVISSVVVRRHDKAGVFSFSRKPENFVVAERRNAQMNLIQESLYNVNTDFSESDFGNLYSLIKRKVTTRSLLLLYTNFASLDAVNRQIGYLRAINKSHLLVVVFFKNTELEHLKNEEANTIQEIFDKTIAEKFSYDKKLIAAELNKYGIQTILTSPSNLTIDTINKYLEIKAKGLL</sequence>
<dbReference type="InterPro" id="IPR002881">
    <property type="entry name" value="DUF58"/>
</dbReference>
<reference evidence="3 4" key="1">
    <citation type="submission" date="2019-05" db="EMBL/GenBank/DDBJ databases">
        <authorList>
            <person name="Zhang J.-Y."/>
            <person name="Feg X."/>
            <person name="Du Z.-J."/>
        </authorList>
    </citation>
    <scope>NUCLEOTIDE SEQUENCE [LARGE SCALE GENOMIC DNA]</scope>
    <source>
        <strain evidence="3 4">RZ26</strain>
    </source>
</reference>
<name>A0A5S3PP96_9FLAO</name>
<feature type="transmembrane region" description="Helical" evidence="1">
    <location>
        <begin position="51"/>
        <end position="71"/>
    </location>
</feature>
<keyword evidence="1" id="KW-1133">Transmembrane helix</keyword>
<protein>
    <submittedName>
        <fullName evidence="3">DUF58 domain-containing protein</fullName>
    </submittedName>
</protein>
<dbReference type="AlphaFoldDB" id="A0A5S3PP96"/>
<keyword evidence="4" id="KW-1185">Reference proteome</keyword>
<dbReference type="Pfam" id="PF01882">
    <property type="entry name" value="DUF58"/>
    <property type="match status" value="1"/>
</dbReference>
<keyword evidence="1" id="KW-0472">Membrane</keyword>
<keyword evidence="1" id="KW-0812">Transmembrane</keyword>
<dbReference type="RefSeq" id="WP_138659110.1">
    <property type="nucleotide sequence ID" value="NZ_VATY01000003.1"/>
</dbReference>